<dbReference type="PANTHER" id="PTHR43214">
    <property type="entry name" value="TWO-COMPONENT RESPONSE REGULATOR"/>
    <property type="match status" value="1"/>
</dbReference>
<dbReference type="Proteomes" id="UP001596052">
    <property type="component" value="Unassembled WGS sequence"/>
</dbReference>
<dbReference type="Gene3D" id="3.40.50.2300">
    <property type="match status" value="1"/>
</dbReference>
<dbReference type="Pfam" id="PF00072">
    <property type="entry name" value="Response_reg"/>
    <property type="match status" value="1"/>
</dbReference>
<dbReference type="RefSeq" id="WP_377170000.1">
    <property type="nucleotide sequence ID" value="NZ_JBHSMQ010000008.1"/>
</dbReference>
<evidence type="ECO:0000313" key="7">
    <source>
        <dbReference type="Proteomes" id="UP001596052"/>
    </source>
</evidence>
<dbReference type="InterPro" id="IPR016032">
    <property type="entry name" value="Sig_transdc_resp-reg_C-effctor"/>
</dbReference>
<evidence type="ECO:0000313" key="6">
    <source>
        <dbReference type="EMBL" id="MFC5457081.1"/>
    </source>
</evidence>
<dbReference type="CDD" id="cd06170">
    <property type="entry name" value="LuxR_C_like"/>
    <property type="match status" value="1"/>
</dbReference>
<feature type="domain" description="HTH luxR-type" evidence="4">
    <location>
        <begin position="146"/>
        <end position="211"/>
    </location>
</feature>
<dbReference type="SUPFAM" id="SSF46894">
    <property type="entry name" value="C-terminal effector domain of the bipartite response regulators"/>
    <property type="match status" value="1"/>
</dbReference>
<keyword evidence="1 3" id="KW-0597">Phosphoprotein</keyword>
<accession>A0ABW0KXC8</accession>
<dbReference type="CDD" id="cd17535">
    <property type="entry name" value="REC_NarL-like"/>
    <property type="match status" value="1"/>
</dbReference>
<dbReference type="PROSITE" id="PS50110">
    <property type="entry name" value="RESPONSE_REGULATORY"/>
    <property type="match status" value="1"/>
</dbReference>
<proteinExistence type="predicted"/>
<evidence type="ECO:0000256" key="2">
    <source>
        <dbReference type="ARBA" id="ARBA00023125"/>
    </source>
</evidence>
<dbReference type="InterPro" id="IPR039420">
    <property type="entry name" value="WalR-like"/>
</dbReference>
<dbReference type="InterPro" id="IPR058245">
    <property type="entry name" value="NreC/VraR/RcsB-like_REC"/>
</dbReference>
<dbReference type="Pfam" id="PF00196">
    <property type="entry name" value="GerE"/>
    <property type="match status" value="1"/>
</dbReference>
<dbReference type="PANTHER" id="PTHR43214:SF43">
    <property type="entry name" value="TWO-COMPONENT RESPONSE REGULATOR"/>
    <property type="match status" value="1"/>
</dbReference>
<dbReference type="PROSITE" id="PS00622">
    <property type="entry name" value="HTH_LUXR_1"/>
    <property type="match status" value="1"/>
</dbReference>
<evidence type="ECO:0000256" key="1">
    <source>
        <dbReference type="ARBA" id="ARBA00022553"/>
    </source>
</evidence>
<feature type="domain" description="Response regulatory" evidence="5">
    <location>
        <begin position="6"/>
        <end position="122"/>
    </location>
</feature>
<dbReference type="PRINTS" id="PR00038">
    <property type="entry name" value="HTHLUXR"/>
</dbReference>
<dbReference type="PROSITE" id="PS50043">
    <property type="entry name" value="HTH_LUXR_2"/>
    <property type="match status" value="1"/>
</dbReference>
<gene>
    <name evidence="6" type="ORF">ACFQDI_19595</name>
</gene>
<name>A0ABW0KXC8_9BACT</name>
<dbReference type="InterPro" id="IPR000792">
    <property type="entry name" value="Tscrpt_reg_LuxR_C"/>
</dbReference>
<comment type="caution">
    <text evidence="6">The sequence shown here is derived from an EMBL/GenBank/DDBJ whole genome shotgun (WGS) entry which is preliminary data.</text>
</comment>
<dbReference type="InterPro" id="IPR001789">
    <property type="entry name" value="Sig_transdc_resp-reg_receiver"/>
</dbReference>
<protein>
    <submittedName>
        <fullName evidence="6">Response regulator</fullName>
    </submittedName>
</protein>
<dbReference type="EMBL" id="JBHSMQ010000008">
    <property type="protein sequence ID" value="MFC5457081.1"/>
    <property type="molecule type" value="Genomic_DNA"/>
</dbReference>
<sequence length="222" mass="24899">MSEHQSIFIVDDHPLVREWLGTLINQQTDMTICGEAEAAPEALSKIETLKPDVVVVDIMLASGSGLELIKDIRRVSPESISLVLSMHDELTYADRALRAGARGYVSKRDTTKKIVNAIREVSAGRVFVSPEVQAQITERYLGNRTSSSDISTLSDRELEVFRMLGQGGDTRQIADSLSISIKTVQVYCTRVREKLGLAGHHELMREAFRWWEQQAGKPKFER</sequence>
<feature type="modified residue" description="4-aspartylphosphate" evidence="3">
    <location>
        <position position="57"/>
    </location>
</feature>
<evidence type="ECO:0000259" key="4">
    <source>
        <dbReference type="PROSITE" id="PS50043"/>
    </source>
</evidence>
<dbReference type="SMART" id="SM00448">
    <property type="entry name" value="REC"/>
    <property type="match status" value="1"/>
</dbReference>
<dbReference type="SUPFAM" id="SSF52172">
    <property type="entry name" value="CheY-like"/>
    <property type="match status" value="1"/>
</dbReference>
<dbReference type="InterPro" id="IPR011006">
    <property type="entry name" value="CheY-like_superfamily"/>
</dbReference>
<keyword evidence="7" id="KW-1185">Reference proteome</keyword>
<organism evidence="6 7">
    <name type="scientific">Prosthecobacter fluviatilis</name>
    <dbReference type="NCBI Taxonomy" id="445931"/>
    <lineage>
        <taxon>Bacteria</taxon>
        <taxon>Pseudomonadati</taxon>
        <taxon>Verrucomicrobiota</taxon>
        <taxon>Verrucomicrobiia</taxon>
        <taxon>Verrucomicrobiales</taxon>
        <taxon>Verrucomicrobiaceae</taxon>
        <taxon>Prosthecobacter</taxon>
    </lineage>
</organism>
<evidence type="ECO:0000256" key="3">
    <source>
        <dbReference type="PROSITE-ProRule" id="PRU00169"/>
    </source>
</evidence>
<dbReference type="SMART" id="SM00421">
    <property type="entry name" value="HTH_LUXR"/>
    <property type="match status" value="1"/>
</dbReference>
<evidence type="ECO:0000259" key="5">
    <source>
        <dbReference type="PROSITE" id="PS50110"/>
    </source>
</evidence>
<reference evidence="7" key="1">
    <citation type="journal article" date="2019" name="Int. J. Syst. Evol. Microbiol.">
        <title>The Global Catalogue of Microorganisms (GCM) 10K type strain sequencing project: providing services to taxonomists for standard genome sequencing and annotation.</title>
        <authorList>
            <consortium name="The Broad Institute Genomics Platform"/>
            <consortium name="The Broad Institute Genome Sequencing Center for Infectious Disease"/>
            <person name="Wu L."/>
            <person name="Ma J."/>
        </authorList>
    </citation>
    <scope>NUCLEOTIDE SEQUENCE [LARGE SCALE GENOMIC DNA]</scope>
    <source>
        <strain evidence="7">CGMCC 4.1469</strain>
    </source>
</reference>
<keyword evidence="2" id="KW-0238">DNA-binding</keyword>